<dbReference type="Pfam" id="PF10662">
    <property type="entry name" value="PduV-EutP"/>
    <property type="match status" value="1"/>
</dbReference>
<evidence type="ECO:0000313" key="2">
    <source>
        <dbReference type="Proteomes" id="UP000251584"/>
    </source>
</evidence>
<dbReference type="Gene3D" id="3.40.50.300">
    <property type="entry name" value="P-loop containing nucleotide triphosphate hydrolases"/>
    <property type="match status" value="1"/>
</dbReference>
<sequence>MKRIAFVGTVGAGKTTLFNALQGNYSLARKTQAVEFNDNGDIDTPGEYFSHPRWYHALITTLQDVDTLIYVHAANDRESRLPAGLLDIGASKRHIAVISKTDMRMPTSPPRDSY</sequence>
<proteinExistence type="predicted"/>
<dbReference type="GO" id="GO:0006576">
    <property type="term" value="P:biogenic amine metabolic process"/>
    <property type="evidence" value="ECO:0007669"/>
    <property type="project" value="InterPro"/>
</dbReference>
<accession>A0A2X2VIK2</accession>
<dbReference type="AlphaFoldDB" id="A0A2X2VIK2"/>
<dbReference type="PIRSF" id="PIRSF036409">
    <property type="entry name" value="EutP_PduV"/>
    <property type="match status" value="1"/>
</dbReference>
<dbReference type="Proteomes" id="UP000251584">
    <property type="component" value="Unassembled WGS sequence"/>
</dbReference>
<name>A0A2X2VIK2_CITKO</name>
<dbReference type="PANTHER" id="PTHR40453">
    <property type="entry name" value="PROTEIN YOEF"/>
    <property type="match status" value="1"/>
</dbReference>
<dbReference type="InterPro" id="IPR027417">
    <property type="entry name" value="P-loop_NTPase"/>
</dbReference>
<evidence type="ECO:0000313" key="1">
    <source>
        <dbReference type="EMBL" id="SQB28398.1"/>
    </source>
</evidence>
<reference evidence="1 2" key="1">
    <citation type="submission" date="2018-06" db="EMBL/GenBank/DDBJ databases">
        <authorList>
            <consortium name="Pathogen Informatics"/>
            <person name="Doyle S."/>
        </authorList>
    </citation>
    <scope>NUCLEOTIDE SEQUENCE [LARGE SCALE GENOMIC DNA]</scope>
    <source>
        <strain evidence="1 2">NCTC10786</strain>
    </source>
</reference>
<organism evidence="1 2">
    <name type="scientific">Citrobacter koseri</name>
    <name type="common">Citrobacter diversus</name>
    <dbReference type="NCBI Taxonomy" id="545"/>
    <lineage>
        <taxon>Bacteria</taxon>
        <taxon>Pseudomonadati</taxon>
        <taxon>Pseudomonadota</taxon>
        <taxon>Gammaproteobacteria</taxon>
        <taxon>Enterobacterales</taxon>
        <taxon>Enterobacteriaceae</taxon>
        <taxon>Citrobacter</taxon>
    </lineage>
</organism>
<dbReference type="NCBIfam" id="TIGR02528">
    <property type="entry name" value="EutP"/>
    <property type="match status" value="1"/>
</dbReference>
<dbReference type="PANTHER" id="PTHR40453:SF2">
    <property type="entry name" value="ACETATE KINASE EUTP-RELATED"/>
    <property type="match status" value="1"/>
</dbReference>
<dbReference type="InterPro" id="IPR012381">
    <property type="entry name" value="EutP_PduV"/>
</dbReference>
<protein>
    <submittedName>
        <fullName evidence="1">Ethanolamine utilization protein</fullName>
    </submittedName>
</protein>
<gene>
    <name evidence="1" type="primary">eutP</name>
    <name evidence="1" type="ORF">NCTC10786_02336</name>
</gene>
<dbReference type="GO" id="GO:0005524">
    <property type="term" value="F:ATP binding"/>
    <property type="evidence" value="ECO:0007669"/>
    <property type="project" value="InterPro"/>
</dbReference>
<dbReference type="SUPFAM" id="SSF52540">
    <property type="entry name" value="P-loop containing nucleoside triphosphate hydrolases"/>
    <property type="match status" value="1"/>
</dbReference>
<dbReference type="EMBL" id="UAVY01000004">
    <property type="protein sequence ID" value="SQB28398.1"/>
    <property type="molecule type" value="Genomic_DNA"/>
</dbReference>
<dbReference type="CDD" id="cd00882">
    <property type="entry name" value="Ras_like_GTPase"/>
    <property type="match status" value="1"/>
</dbReference>